<evidence type="ECO:0000313" key="8">
    <source>
        <dbReference type="EMBL" id="KVX01516.1"/>
    </source>
</evidence>
<keyword evidence="3 6" id="KW-0812">Transmembrane</keyword>
<dbReference type="EMBL" id="LRDC01000022">
    <property type="protein sequence ID" value="KVX01516.1"/>
    <property type="molecule type" value="Genomic_DNA"/>
</dbReference>
<dbReference type="InterPro" id="IPR018076">
    <property type="entry name" value="T2SS_GspF_dom"/>
</dbReference>
<organism evidence="8">
    <name type="scientific">Shewanella frigidimarina</name>
    <dbReference type="NCBI Taxonomy" id="56812"/>
    <lineage>
        <taxon>Bacteria</taxon>
        <taxon>Pseudomonadati</taxon>
        <taxon>Pseudomonadota</taxon>
        <taxon>Gammaproteobacteria</taxon>
        <taxon>Alteromonadales</taxon>
        <taxon>Shewanellaceae</taxon>
        <taxon>Shewanella</taxon>
    </lineage>
</organism>
<evidence type="ECO:0000256" key="6">
    <source>
        <dbReference type="SAM" id="Phobius"/>
    </source>
</evidence>
<evidence type="ECO:0000256" key="4">
    <source>
        <dbReference type="ARBA" id="ARBA00022989"/>
    </source>
</evidence>
<dbReference type="AlphaFoldDB" id="A0A106BZL3"/>
<feature type="transmembrane region" description="Helical" evidence="6">
    <location>
        <begin position="259"/>
        <end position="281"/>
    </location>
</feature>
<proteinExistence type="predicted"/>
<dbReference type="RefSeq" id="WP_059746175.1">
    <property type="nucleotide sequence ID" value="NZ_JBOZOX010000005.1"/>
</dbReference>
<evidence type="ECO:0000256" key="3">
    <source>
        <dbReference type="ARBA" id="ARBA00022692"/>
    </source>
</evidence>
<reference evidence="8 9" key="1">
    <citation type="submission" date="2016-01" db="EMBL/GenBank/DDBJ databases">
        <title>Draft genome of the antarctic isolate Shewanella frigidimarina Ag06-30.</title>
        <authorList>
            <person name="Parmeciano Di Noto G."/>
            <person name="Vazquez S."/>
            <person name="Mac Cormack W."/>
            <person name="Iriarte A."/>
            <person name="Quiroga C."/>
        </authorList>
    </citation>
    <scope>NUCLEOTIDE SEQUENCE [LARGE SCALE GENOMIC DNA]</scope>
    <source>
        <strain evidence="8 9">Ag06-30</strain>
    </source>
</reference>
<dbReference type="Pfam" id="PF00482">
    <property type="entry name" value="T2SSF"/>
    <property type="match status" value="1"/>
</dbReference>
<name>A0A106BZL3_SHEFR</name>
<feature type="domain" description="Type II secretion system protein GspF" evidence="7">
    <location>
        <begin position="150"/>
        <end position="275"/>
    </location>
</feature>
<keyword evidence="4 6" id="KW-1133">Transmembrane helix</keyword>
<dbReference type="Proteomes" id="UP000055702">
    <property type="component" value="Unassembled WGS sequence"/>
</dbReference>
<gene>
    <name evidence="8" type="ORF">AWJ07_17410</name>
</gene>
<dbReference type="InterPro" id="IPR042094">
    <property type="entry name" value="T2SS_GspF_sf"/>
</dbReference>
<evidence type="ECO:0000259" key="7">
    <source>
        <dbReference type="Pfam" id="PF00482"/>
    </source>
</evidence>
<evidence type="ECO:0000256" key="2">
    <source>
        <dbReference type="ARBA" id="ARBA00022475"/>
    </source>
</evidence>
<evidence type="ECO:0000313" key="9">
    <source>
        <dbReference type="Proteomes" id="UP000055702"/>
    </source>
</evidence>
<accession>A0A106BZL3</accession>
<keyword evidence="2" id="KW-1003">Cell membrane</keyword>
<sequence length="287" mass="32429">MVNLIVACYTIAVIFLAVSCIRIYRNVPKDNREFMDPLSPGLKMIWPWVRILAFYVSENLSVDYLERISKKLQISGLSYIMTAEQYFAIRLISTIFSVGLSIVCGLLLDALVVNYLVLAAVFGYFLPVLTLNDLRKKRQALIVKSLPVYLDYLTMSIEAGLNMTGALSQAVDRGPVGPLRIELEKVIRDMRAGMSRAQSFRNMALRVQITEVNSLVSALAQAEKTGASLGKTLRIQSDQRRVERFQRAEKKALEAPVKLVFPLIIFIFPVTFMILAFPIAMKFMYEL</sequence>
<protein>
    <submittedName>
        <fullName evidence="8">Secretion system protein F</fullName>
    </submittedName>
</protein>
<dbReference type="PANTHER" id="PTHR35007">
    <property type="entry name" value="INTEGRAL MEMBRANE PROTEIN-RELATED"/>
    <property type="match status" value="1"/>
</dbReference>
<dbReference type="GO" id="GO:0005886">
    <property type="term" value="C:plasma membrane"/>
    <property type="evidence" value="ECO:0007669"/>
    <property type="project" value="UniProtKB-SubCell"/>
</dbReference>
<dbReference type="PANTHER" id="PTHR35007:SF2">
    <property type="entry name" value="PILUS ASSEMBLE PROTEIN"/>
    <property type="match status" value="1"/>
</dbReference>
<dbReference type="Gene3D" id="1.20.81.30">
    <property type="entry name" value="Type II secretion system (T2SS), domain F"/>
    <property type="match status" value="1"/>
</dbReference>
<evidence type="ECO:0000256" key="1">
    <source>
        <dbReference type="ARBA" id="ARBA00004651"/>
    </source>
</evidence>
<comment type="caution">
    <text evidence="8">The sequence shown here is derived from an EMBL/GenBank/DDBJ whole genome shotgun (WGS) entry which is preliminary data.</text>
</comment>
<evidence type="ECO:0000256" key="5">
    <source>
        <dbReference type="ARBA" id="ARBA00023136"/>
    </source>
</evidence>
<comment type="subcellular location">
    <subcellularLocation>
        <location evidence="1">Cell membrane</location>
        <topology evidence="1">Multi-pass membrane protein</topology>
    </subcellularLocation>
</comment>
<feature type="transmembrane region" description="Helical" evidence="6">
    <location>
        <begin position="114"/>
        <end position="134"/>
    </location>
</feature>
<keyword evidence="5 6" id="KW-0472">Membrane</keyword>
<feature type="transmembrane region" description="Helical" evidence="6">
    <location>
        <begin position="86"/>
        <end position="108"/>
    </location>
</feature>